<reference evidence="2" key="1">
    <citation type="submission" date="2021-02" db="EMBL/GenBank/DDBJ databases">
        <authorList>
            <person name="Nowell W R."/>
        </authorList>
    </citation>
    <scope>NUCLEOTIDE SEQUENCE</scope>
</reference>
<keyword evidence="4" id="KW-1185">Reference proteome</keyword>
<dbReference type="EMBL" id="CAJNOM010000099">
    <property type="protein sequence ID" value="CAF1045495.1"/>
    <property type="molecule type" value="Genomic_DNA"/>
</dbReference>
<dbReference type="EMBL" id="CAJNOI010000082">
    <property type="protein sequence ID" value="CAF1025256.1"/>
    <property type="molecule type" value="Genomic_DNA"/>
</dbReference>
<proteinExistence type="predicted"/>
<dbReference type="Proteomes" id="UP000663877">
    <property type="component" value="Unassembled WGS sequence"/>
</dbReference>
<comment type="caution">
    <text evidence="2">The sequence shown here is derived from an EMBL/GenBank/DDBJ whole genome shotgun (WGS) entry which is preliminary data.</text>
</comment>
<evidence type="ECO:0000313" key="5">
    <source>
        <dbReference type="Proteomes" id="UP000663877"/>
    </source>
</evidence>
<dbReference type="Proteomes" id="UP000663832">
    <property type="component" value="Unassembled WGS sequence"/>
</dbReference>
<evidence type="ECO:0000313" key="4">
    <source>
        <dbReference type="Proteomes" id="UP000663832"/>
    </source>
</evidence>
<protein>
    <submittedName>
        <fullName evidence="2">Uncharacterized protein</fullName>
    </submittedName>
</protein>
<evidence type="ECO:0000256" key="1">
    <source>
        <dbReference type="SAM" id="MobiDB-lite"/>
    </source>
</evidence>
<dbReference type="OrthoDB" id="10032304at2759"/>
<evidence type="ECO:0000313" key="3">
    <source>
        <dbReference type="EMBL" id="CAF1045495.1"/>
    </source>
</evidence>
<name>A0A814IP00_9BILA</name>
<sequence length="341" mass="38887">MSSSTSATEINQNVLPDDIFHYNNDQFYNYILQSYGDDLAELFRFQAIRNGSHILQASCDAILLILQQESDEIDKLRQLCCFKINKDKYEIKLGVKLAINSLIGLLKVKQEEQQKKKKKHISTKRTSSNIDTLISMDETQSQDEMTTPTTITVSPVTDTQSTITVSPVTDTQSTIIVSPVTDTQSTQSKLPLIQNRFNEIDHVIDIEQRINKWWCTFNNDNNLLLSEGTHFLLEINKSINDTYACILSCQCRNRFKLPFMTTGFFKLSAYFRHLKEKQCLTRSKAAGKKDNRLIINENSPANRSNSSSKRTRSPSKQAASNTNENILKKSKSLNNKHSDQD</sequence>
<feature type="region of interest" description="Disordered" evidence="1">
    <location>
        <begin position="290"/>
        <end position="341"/>
    </location>
</feature>
<accession>A0A814IP00</accession>
<gene>
    <name evidence="2" type="ORF">BJG266_LOCUS17223</name>
    <name evidence="3" type="ORF">QVE165_LOCUS17315</name>
</gene>
<organism evidence="2 5">
    <name type="scientific">Adineta steineri</name>
    <dbReference type="NCBI Taxonomy" id="433720"/>
    <lineage>
        <taxon>Eukaryota</taxon>
        <taxon>Metazoa</taxon>
        <taxon>Spiralia</taxon>
        <taxon>Gnathifera</taxon>
        <taxon>Rotifera</taxon>
        <taxon>Eurotatoria</taxon>
        <taxon>Bdelloidea</taxon>
        <taxon>Adinetida</taxon>
        <taxon>Adinetidae</taxon>
        <taxon>Adineta</taxon>
    </lineage>
</organism>
<evidence type="ECO:0000313" key="2">
    <source>
        <dbReference type="EMBL" id="CAF1025256.1"/>
    </source>
</evidence>
<dbReference type="AlphaFoldDB" id="A0A814IP00"/>